<dbReference type="AlphaFoldDB" id="A0A0N4U7K1"/>
<comment type="similarity">
    <text evidence="1">Belongs to the PHAF1 family.</text>
</comment>
<dbReference type="Pfam" id="PF03676">
    <property type="entry name" value="PHAF1"/>
    <property type="match status" value="3"/>
</dbReference>
<evidence type="ECO:0000313" key="3">
    <source>
        <dbReference type="Proteomes" id="UP000038040"/>
    </source>
</evidence>
<evidence type="ECO:0000256" key="1">
    <source>
        <dbReference type="ARBA" id="ARBA00024339"/>
    </source>
</evidence>
<reference evidence="5" key="1">
    <citation type="submission" date="2017-02" db="UniProtKB">
        <authorList>
            <consortium name="WormBaseParasite"/>
        </authorList>
    </citation>
    <scope>IDENTIFICATION</scope>
</reference>
<dbReference type="PANTHER" id="PTHR13465:SF2">
    <property type="entry name" value="PHAGOSOME ASSEMBLY FACTOR 1"/>
    <property type="match status" value="1"/>
</dbReference>
<dbReference type="GO" id="GO:0043001">
    <property type="term" value="P:Golgi to plasma membrane protein transport"/>
    <property type="evidence" value="ECO:0007669"/>
    <property type="project" value="TreeGrafter"/>
</dbReference>
<name>A0A0N4U7K1_DRAME</name>
<evidence type="ECO:0000313" key="2">
    <source>
        <dbReference type="EMBL" id="VDN50222.1"/>
    </source>
</evidence>
<dbReference type="GO" id="GO:0005802">
    <property type="term" value="C:trans-Golgi network"/>
    <property type="evidence" value="ECO:0007669"/>
    <property type="project" value="TreeGrafter"/>
</dbReference>
<protein>
    <submittedName>
        <fullName evidence="2 5">Uncharacterized protein</fullName>
    </submittedName>
</protein>
<sequence>MILTKKIFLKYFFREMLEFEIIPENCLRNKEIEFWLGMPVNQVIQSLQNVARLITNIEISHLPKKRIHIFKRVAEETYRTKKNPLSQDIAIRLTKDGIALYFEPNSQFLREKGKIFFDCRIYKKIVNNIFSKPDDPADIVKVEKCFGATKPGVYDDNLGSYELSWNGLLFSFSAAKELFTRKMSAHKQTAGLSSLSFEGTRPSFSKMILFKGTHSSPKVPSIPKQIYCGLIFSTSVESVSENGPPSLQSNRATEIKIEQVERIISFGDTSEKVISVLGCPLNIFYESGERMLIHKESDCSCVQQPNYFFNYFSLGVVFIICEFMISTNKKKNYNKDQKFFKEFFQDIVFDFTTNRVVKFVLHSNLPGHYDFGMQFFSKMEVPFLPYIYYILKTIYNRCNFKIHLEDEPWFIVPSSRTEDFLPAFSGVQEKSLQPVVLNRSTIDNPFTPTLCYGCGQIIVEVMSCGLIAAVTIF</sequence>
<dbReference type="InterPro" id="IPR039156">
    <property type="entry name" value="PHAF1/BROMI"/>
</dbReference>
<dbReference type="OrthoDB" id="411211at2759"/>
<keyword evidence="4" id="KW-1185">Reference proteome</keyword>
<accession>A0A0N4U7K1</accession>
<evidence type="ECO:0000313" key="4">
    <source>
        <dbReference type="Proteomes" id="UP000274756"/>
    </source>
</evidence>
<evidence type="ECO:0000313" key="5">
    <source>
        <dbReference type="WBParaSite" id="DME_0000296601-mRNA-1"/>
    </source>
</evidence>
<reference evidence="2 4" key="2">
    <citation type="submission" date="2018-11" db="EMBL/GenBank/DDBJ databases">
        <authorList>
            <consortium name="Pathogen Informatics"/>
        </authorList>
    </citation>
    <scope>NUCLEOTIDE SEQUENCE [LARGE SCALE GENOMIC DNA]</scope>
</reference>
<dbReference type="Proteomes" id="UP000038040">
    <property type="component" value="Unplaced"/>
</dbReference>
<proteinExistence type="inferred from homology"/>
<dbReference type="InterPro" id="IPR005373">
    <property type="entry name" value="PHAF1"/>
</dbReference>
<dbReference type="PANTHER" id="PTHR13465">
    <property type="entry name" value="UPF0183 PROTEIN"/>
    <property type="match status" value="1"/>
</dbReference>
<dbReference type="WBParaSite" id="DME_0000296601-mRNA-1">
    <property type="protein sequence ID" value="DME_0000296601-mRNA-1"/>
    <property type="gene ID" value="DME_0000296601"/>
</dbReference>
<organism evidence="3 5">
    <name type="scientific">Dracunculus medinensis</name>
    <name type="common">Guinea worm</name>
    <dbReference type="NCBI Taxonomy" id="318479"/>
    <lineage>
        <taxon>Eukaryota</taxon>
        <taxon>Metazoa</taxon>
        <taxon>Ecdysozoa</taxon>
        <taxon>Nematoda</taxon>
        <taxon>Chromadorea</taxon>
        <taxon>Rhabditida</taxon>
        <taxon>Spirurina</taxon>
        <taxon>Dracunculoidea</taxon>
        <taxon>Dracunculidae</taxon>
        <taxon>Dracunculus</taxon>
    </lineage>
</organism>
<gene>
    <name evidence="2" type="ORF">DME_LOCUS195</name>
</gene>
<dbReference type="Proteomes" id="UP000274756">
    <property type="component" value="Unassembled WGS sequence"/>
</dbReference>
<dbReference type="STRING" id="318479.A0A0N4U7K1"/>
<dbReference type="EMBL" id="UYYG01000001">
    <property type="protein sequence ID" value="VDN50222.1"/>
    <property type="molecule type" value="Genomic_DNA"/>
</dbReference>